<evidence type="ECO:0000256" key="5">
    <source>
        <dbReference type="ARBA" id="ARBA00023136"/>
    </source>
</evidence>
<feature type="transmembrane region" description="Helical" evidence="6">
    <location>
        <begin position="751"/>
        <end position="773"/>
    </location>
</feature>
<gene>
    <name evidence="9" type="ORF">CLV57_2356</name>
</gene>
<dbReference type="EMBL" id="PGFJ01000002">
    <property type="protein sequence ID" value="PJJ79230.1"/>
    <property type="molecule type" value="Genomic_DNA"/>
</dbReference>
<evidence type="ECO:0000256" key="6">
    <source>
        <dbReference type="SAM" id="Phobius"/>
    </source>
</evidence>
<feature type="transmembrane region" description="Helical" evidence="6">
    <location>
        <begin position="373"/>
        <end position="400"/>
    </location>
</feature>
<evidence type="ECO:0000313" key="10">
    <source>
        <dbReference type="Proteomes" id="UP000242687"/>
    </source>
</evidence>
<feature type="transmembrane region" description="Helical" evidence="6">
    <location>
        <begin position="282"/>
        <end position="304"/>
    </location>
</feature>
<keyword evidence="10" id="KW-1185">Reference proteome</keyword>
<dbReference type="AlphaFoldDB" id="A0A2H9VLL8"/>
<reference evidence="9 10" key="1">
    <citation type="submission" date="2017-11" db="EMBL/GenBank/DDBJ databases">
        <title>Genomic Encyclopedia of Archaeal and Bacterial Type Strains, Phase II (KMG-II): From Individual Species to Whole Genera.</title>
        <authorList>
            <person name="Goeker M."/>
        </authorList>
    </citation>
    <scope>NUCLEOTIDE SEQUENCE [LARGE SCALE GENOMIC DNA]</scope>
    <source>
        <strain evidence="9 10">DSM 28175</strain>
    </source>
</reference>
<dbReference type="InterPro" id="IPR025857">
    <property type="entry name" value="MacB_PCD"/>
</dbReference>
<keyword evidence="2" id="KW-1003">Cell membrane</keyword>
<protein>
    <submittedName>
        <fullName evidence="9">Putative permease</fullName>
    </submittedName>
</protein>
<keyword evidence="5 6" id="KW-0472">Membrane</keyword>
<dbReference type="InterPro" id="IPR050250">
    <property type="entry name" value="Macrolide_Exporter_MacB"/>
</dbReference>
<evidence type="ECO:0000256" key="1">
    <source>
        <dbReference type="ARBA" id="ARBA00004651"/>
    </source>
</evidence>
<sequence>MLRNYFKTAIRNLTRNKGFAFLNIFGLAVGIACTACICLWVENEISYDSNNLKKDRLYIVKESQQFDSRVFTHSSTPGLLGPSLKADIPAIANTCRVTEGQTSLLFNAADKPVFALGKYAEPSIFSMFTLPFAEGNDVAALSQPNALVITQKMAKKIFGTESGVIGKTVKVDNKQQYVVTGVLRDLPLNSTLQFEWLMPYKAYFDQNTWLNTWNNNSGNTYVELKPRTDYKALNKTLYAYIQQHSEKSLSRTSLFPMTDWHLYNDFENGKPTGGGQIEYVRLFMVIACIILFIACINFMNLATAQSEKRAREVGVRKVLGAGKKLLVFQFISEAMIMSVIAAGTATIIMLLALPTFSNLMGVQLSLGFDNPVHVGALILIALLCGVVAGSYPSFYLSAFNPVTVIKSISIKDSGANTIRKGLVITQFAASIILISSTIIVYQQIQFVKERKLGFDKDQLVEMDVQGDMRKNFNAIKQQLLSSNYVTSVAMSDHRTLIEGNNTSGFTWAGKPANSKVLVSTRFVNPEFIKTMGMKIRDGRDLNYTDTLKMGNVLITQSLEKLMGKGSAVGKIIRHENDTTAFTVVGVVDDYVYGDVYGKPDPVMFLGSGESNANTIYIRIAPNTNAQDAVAGIQNIIKANNPAFPVDLRFMDDQFNRLFSNEVLVGNISKVFAGLAIIISCIGLFGLAAYTAERRFKEIGIRKVLGASVTGIVTLLSKNFMQLIAISCLIAFPVAWWLTNSWLTKYNYRIDVGWWVFVAAGSIAIIIALVTISFQSVKAALAKPVKSLRSE</sequence>
<dbReference type="Pfam" id="PF02687">
    <property type="entry name" value="FtsX"/>
    <property type="match status" value="2"/>
</dbReference>
<evidence type="ECO:0000256" key="2">
    <source>
        <dbReference type="ARBA" id="ARBA00022475"/>
    </source>
</evidence>
<keyword evidence="4 6" id="KW-1133">Transmembrane helix</keyword>
<dbReference type="OrthoDB" id="1451596at2"/>
<dbReference type="PROSITE" id="PS51257">
    <property type="entry name" value="PROKAR_LIPOPROTEIN"/>
    <property type="match status" value="1"/>
</dbReference>
<comment type="caution">
    <text evidence="9">The sequence shown here is derived from an EMBL/GenBank/DDBJ whole genome shotgun (WGS) entry which is preliminary data.</text>
</comment>
<feature type="domain" description="ABC3 transporter permease C-terminal" evidence="7">
    <location>
        <begin position="670"/>
        <end position="777"/>
    </location>
</feature>
<dbReference type="PANTHER" id="PTHR30572:SF18">
    <property type="entry name" value="ABC-TYPE MACROLIDE FAMILY EXPORT SYSTEM PERMEASE COMPONENT 2"/>
    <property type="match status" value="1"/>
</dbReference>
<evidence type="ECO:0000313" key="9">
    <source>
        <dbReference type="EMBL" id="PJJ79230.1"/>
    </source>
</evidence>
<dbReference type="RefSeq" id="WP_100341588.1">
    <property type="nucleotide sequence ID" value="NZ_PGFJ01000002.1"/>
</dbReference>
<name>A0A2H9VLL8_9SPHI</name>
<evidence type="ECO:0000259" key="7">
    <source>
        <dbReference type="Pfam" id="PF02687"/>
    </source>
</evidence>
<dbReference type="GO" id="GO:0005886">
    <property type="term" value="C:plasma membrane"/>
    <property type="evidence" value="ECO:0007669"/>
    <property type="project" value="UniProtKB-SubCell"/>
</dbReference>
<dbReference type="GO" id="GO:0022857">
    <property type="term" value="F:transmembrane transporter activity"/>
    <property type="evidence" value="ECO:0007669"/>
    <property type="project" value="TreeGrafter"/>
</dbReference>
<organism evidence="9 10">
    <name type="scientific">Mucilaginibacter auburnensis</name>
    <dbReference type="NCBI Taxonomy" id="1457233"/>
    <lineage>
        <taxon>Bacteria</taxon>
        <taxon>Pseudomonadati</taxon>
        <taxon>Bacteroidota</taxon>
        <taxon>Sphingobacteriia</taxon>
        <taxon>Sphingobacteriales</taxon>
        <taxon>Sphingobacteriaceae</taxon>
        <taxon>Mucilaginibacter</taxon>
    </lineage>
</organism>
<comment type="subcellular location">
    <subcellularLocation>
        <location evidence="1">Cell membrane</location>
        <topology evidence="1">Multi-pass membrane protein</topology>
    </subcellularLocation>
</comment>
<feature type="domain" description="ABC3 transporter permease C-terminal" evidence="7">
    <location>
        <begin position="284"/>
        <end position="401"/>
    </location>
</feature>
<evidence type="ECO:0000259" key="8">
    <source>
        <dbReference type="Pfam" id="PF12704"/>
    </source>
</evidence>
<dbReference type="Pfam" id="PF12704">
    <property type="entry name" value="MacB_PCD"/>
    <property type="match status" value="2"/>
</dbReference>
<feature type="transmembrane region" description="Helical" evidence="6">
    <location>
        <begin position="670"/>
        <end position="691"/>
    </location>
</feature>
<keyword evidence="3 6" id="KW-0812">Transmembrane</keyword>
<accession>A0A2H9VLL8</accession>
<feature type="transmembrane region" description="Helical" evidence="6">
    <location>
        <begin position="703"/>
        <end position="731"/>
    </location>
</feature>
<evidence type="ECO:0000256" key="3">
    <source>
        <dbReference type="ARBA" id="ARBA00022692"/>
    </source>
</evidence>
<feature type="transmembrane region" description="Helical" evidence="6">
    <location>
        <begin position="421"/>
        <end position="441"/>
    </location>
</feature>
<feature type="domain" description="MacB-like periplasmic core" evidence="8">
    <location>
        <begin position="21"/>
        <end position="235"/>
    </location>
</feature>
<dbReference type="Proteomes" id="UP000242687">
    <property type="component" value="Unassembled WGS sequence"/>
</dbReference>
<feature type="domain" description="MacB-like periplasmic core" evidence="8">
    <location>
        <begin position="481"/>
        <end position="634"/>
    </location>
</feature>
<evidence type="ECO:0000256" key="4">
    <source>
        <dbReference type="ARBA" id="ARBA00022989"/>
    </source>
</evidence>
<dbReference type="InterPro" id="IPR003838">
    <property type="entry name" value="ABC3_permease_C"/>
</dbReference>
<feature type="transmembrane region" description="Helical" evidence="6">
    <location>
        <begin position="20"/>
        <end position="42"/>
    </location>
</feature>
<proteinExistence type="predicted"/>
<dbReference type="PANTHER" id="PTHR30572">
    <property type="entry name" value="MEMBRANE COMPONENT OF TRANSPORTER-RELATED"/>
    <property type="match status" value="1"/>
</dbReference>
<feature type="transmembrane region" description="Helical" evidence="6">
    <location>
        <begin position="325"/>
        <end position="353"/>
    </location>
</feature>